<evidence type="ECO:0000256" key="1">
    <source>
        <dbReference type="SAM" id="SignalP"/>
    </source>
</evidence>
<dbReference type="EMBL" id="SBIW01000001">
    <property type="protein sequence ID" value="RWY57433.1"/>
    <property type="molecule type" value="Genomic_DNA"/>
</dbReference>
<dbReference type="AlphaFoldDB" id="A0A444MUY0"/>
<dbReference type="RefSeq" id="WP_128531939.1">
    <property type="nucleotide sequence ID" value="NZ_SBIW01000001.1"/>
</dbReference>
<comment type="caution">
    <text evidence="2">The sequence shown here is derived from an EMBL/GenBank/DDBJ whole genome shotgun (WGS) entry which is preliminary data.</text>
</comment>
<evidence type="ECO:0000313" key="3">
    <source>
        <dbReference type="Proteomes" id="UP000286701"/>
    </source>
</evidence>
<keyword evidence="3" id="KW-1185">Reference proteome</keyword>
<evidence type="ECO:0000313" key="2">
    <source>
        <dbReference type="EMBL" id="RWY57433.1"/>
    </source>
</evidence>
<evidence type="ECO:0008006" key="4">
    <source>
        <dbReference type="Google" id="ProtNLM"/>
    </source>
</evidence>
<keyword evidence="1" id="KW-0732">Signal</keyword>
<feature type="signal peptide" evidence="1">
    <location>
        <begin position="1"/>
        <end position="20"/>
    </location>
</feature>
<dbReference type="OrthoDB" id="1118857at2"/>
<sequence>MKKIFTLITVILLSTGLASAQDVLKGTVYENGTNVKLDNVFIRDNNNKQITLTDKNGDFSIKTTTGHILVFTSPGYNPDTLYLVDMRLKKVMLSPQFIALNQVNVRSTRLAFDPRKEYPDVYSKSKVYAFSPSTWFSKEGKDARRLKKFFQREAQERHVDEVFSKAYVGSLVPLKGQELENFITLYRPTYAFLRSNNAESIVAYVSDSYKKFQALPADKRTLQPLTTP</sequence>
<dbReference type="Proteomes" id="UP000286701">
    <property type="component" value="Unassembled WGS sequence"/>
</dbReference>
<dbReference type="InterPro" id="IPR008969">
    <property type="entry name" value="CarboxyPept-like_regulatory"/>
</dbReference>
<reference evidence="2 3" key="1">
    <citation type="submission" date="2019-01" db="EMBL/GenBank/DDBJ databases">
        <title>Mucilaginibacter antarcticum sp. nov., isolated from antarctic soil.</title>
        <authorList>
            <person name="Yan Y.-Q."/>
            <person name="Du Z.-J."/>
        </authorList>
    </citation>
    <scope>NUCLEOTIDE SEQUENCE [LARGE SCALE GENOMIC DNA]</scope>
    <source>
        <strain evidence="2 3">F01003</strain>
    </source>
</reference>
<proteinExistence type="predicted"/>
<feature type="chain" id="PRO_5019575314" description="Carboxypeptidase-like regulatory domain-containing protein" evidence="1">
    <location>
        <begin position="21"/>
        <end position="228"/>
    </location>
</feature>
<organism evidence="2 3">
    <name type="scientific">Mucilaginibacter gilvus</name>
    <dbReference type="NCBI Taxonomy" id="2305909"/>
    <lineage>
        <taxon>Bacteria</taxon>
        <taxon>Pseudomonadati</taxon>
        <taxon>Bacteroidota</taxon>
        <taxon>Sphingobacteriia</taxon>
        <taxon>Sphingobacteriales</taxon>
        <taxon>Sphingobacteriaceae</taxon>
        <taxon>Mucilaginibacter</taxon>
    </lineage>
</organism>
<name>A0A444MUY0_9SPHI</name>
<dbReference type="SUPFAM" id="SSF49464">
    <property type="entry name" value="Carboxypeptidase regulatory domain-like"/>
    <property type="match status" value="1"/>
</dbReference>
<protein>
    <recommendedName>
        <fullName evidence="4">Carboxypeptidase-like regulatory domain-containing protein</fullName>
    </recommendedName>
</protein>
<accession>A0A444MUY0</accession>
<gene>
    <name evidence="2" type="ORF">EPL05_02575</name>
</gene>